<dbReference type="Pfam" id="PF00567">
    <property type="entry name" value="TUDOR"/>
    <property type="match status" value="1"/>
</dbReference>
<reference evidence="2 3" key="1">
    <citation type="submission" date="2024-08" db="EMBL/GenBank/DDBJ databases">
        <authorList>
            <person name="Cucini C."/>
            <person name="Frati F."/>
        </authorList>
    </citation>
    <scope>NUCLEOTIDE SEQUENCE [LARGE SCALE GENOMIC DNA]</scope>
</reference>
<protein>
    <recommendedName>
        <fullName evidence="1">Tudor domain-containing protein</fullName>
    </recommendedName>
</protein>
<dbReference type="SUPFAM" id="SSF63748">
    <property type="entry name" value="Tudor/PWWP/MBT"/>
    <property type="match status" value="1"/>
</dbReference>
<proteinExistence type="predicted"/>
<dbReference type="EMBL" id="CAXLJM020000033">
    <property type="protein sequence ID" value="CAL8101977.1"/>
    <property type="molecule type" value="Genomic_DNA"/>
</dbReference>
<dbReference type="SMART" id="SM00333">
    <property type="entry name" value="TUDOR"/>
    <property type="match status" value="1"/>
</dbReference>
<dbReference type="InterPro" id="IPR002999">
    <property type="entry name" value="Tudor"/>
</dbReference>
<evidence type="ECO:0000259" key="1">
    <source>
        <dbReference type="PROSITE" id="PS50304"/>
    </source>
</evidence>
<organism evidence="2 3">
    <name type="scientific">Orchesella dallaii</name>
    <dbReference type="NCBI Taxonomy" id="48710"/>
    <lineage>
        <taxon>Eukaryota</taxon>
        <taxon>Metazoa</taxon>
        <taxon>Ecdysozoa</taxon>
        <taxon>Arthropoda</taxon>
        <taxon>Hexapoda</taxon>
        <taxon>Collembola</taxon>
        <taxon>Entomobryomorpha</taxon>
        <taxon>Entomobryoidea</taxon>
        <taxon>Orchesellidae</taxon>
        <taxon>Orchesellinae</taxon>
        <taxon>Orchesella</taxon>
    </lineage>
</organism>
<dbReference type="PROSITE" id="PS50304">
    <property type="entry name" value="TUDOR"/>
    <property type="match status" value="1"/>
</dbReference>
<keyword evidence="3" id="KW-1185">Reference proteome</keyword>
<name>A0ABP1QGB4_9HEXA</name>
<accession>A0ABP1QGB4</accession>
<dbReference type="Proteomes" id="UP001642540">
    <property type="component" value="Unassembled WGS sequence"/>
</dbReference>
<comment type="caution">
    <text evidence="2">The sequence shown here is derived from an EMBL/GenBank/DDBJ whole genome shotgun (WGS) entry which is preliminary data.</text>
</comment>
<feature type="domain" description="Tudor" evidence="1">
    <location>
        <begin position="555"/>
        <end position="619"/>
    </location>
</feature>
<dbReference type="CDD" id="cd20379">
    <property type="entry name" value="Tudor_dTUD-like"/>
    <property type="match status" value="1"/>
</dbReference>
<dbReference type="Gene3D" id="2.30.30.140">
    <property type="match status" value="1"/>
</dbReference>
<evidence type="ECO:0000313" key="3">
    <source>
        <dbReference type="Proteomes" id="UP001642540"/>
    </source>
</evidence>
<evidence type="ECO:0000313" key="2">
    <source>
        <dbReference type="EMBL" id="CAL8101977.1"/>
    </source>
</evidence>
<sequence>MTTNVEKMARNRASYKVGTSSMNPGFEDKIFRNTVGNHGFVIVPEDIREVEINPCIFGPDSYQNPTFDYFDYMEFNRLRVLLHKVGRINDAVRNPQSQSKVEEPTKKHLMRLFKSRYGPVDFGAPEMEGYLNKMKETVMEQDEAEPNDPVIIDQLCEENIDPDDLFLAEEQLEALILERFEGKLKLYQNFDPREADGEWFVLPRGDPSVVRHKNFKILPDPSKSYFIEREVKKGGLVVIEVEYHAPEAPEDIKPPLTNLHLYDPRFELCLKRPYIIFRTECEYQEEHETIPKMVSVRILEHLNKFPFGVSLHMFWETFYEVHKKRLHVEKMTPNQVLRHHPSEIWFVKDVIPGLPELIFPGFLEDVICLDTVLKRVWHSIMCIISMTNYALVEDLLWYMELLYYLKFNPEAWEFANIQSFVTFCNKRFGNSGLAAHRVLTKDGDEDVYLDYVLIDSRKWRFHVEQLHGVDGSDTTMGLQPIPCPANYLEYDYENVIDSYSTHFSRHQGFECVWECMTDPLSMFVIHEMYLQERDDFMDQLQLSLKRSTAHAVENTVQRGMYMLAKISYEGQSARWYRVRVVNKLKNSNPLYKVFGIDYGFIQNVPLTHLRYLPRGELSEQLAYAIPVQLKFNPPALELLKQKFQCAAIIRELRNNFDRRRLFIVLDNARFDRTLGCLKWTITCHRVRKGNVGDPNYIVYPHLAIAITNTYVEQELEDKLKAEANVEEITLKEPTKDVDANAKTTGGMN</sequence>
<gene>
    <name evidence="2" type="ORF">ODALV1_LOCUS11012</name>
</gene>